<dbReference type="Gene3D" id="6.10.110.10">
    <property type="match status" value="1"/>
</dbReference>
<dbReference type="InterPro" id="IPR009311">
    <property type="entry name" value="IFI6/IFI27-like"/>
</dbReference>
<gene>
    <name evidence="7" type="ORF">EDB92DRAFT_1943856</name>
</gene>
<keyword evidence="3 6" id="KW-0812">Transmembrane</keyword>
<evidence type="ECO:0000256" key="2">
    <source>
        <dbReference type="ARBA" id="ARBA00007262"/>
    </source>
</evidence>
<dbReference type="GO" id="GO:0016020">
    <property type="term" value="C:membrane"/>
    <property type="evidence" value="ECO:0007669"/>
    <property type="project" value="UniProtKB-SubCell"/>
</dbReference>
<evidence type="ECO:0000256" key="5">
    <source>
        <dbReference type="ARBA" id="ARBA00023136"/>
    </source>
</evidence>
<keyword evidence="4 6" id="KW-1133">Transmembrane helix</keyword>
<dbReference type="EMBL" id="JAKELL010000014">
    <property type="protein sequence ID" value="KAH8994544.1"/>
    <property type="molecule type" value="Genomic_DNA"/>
</dbReference>
<feature type="transmembrane region" description="Helical" evidence="6">
    <location>
        <begin position="66"/>
        <end position="87"/>
    </location>
</feature>
<evidence type="ECO:0000313" key="7">
    <source>
        <dbReference type="EMBL" id="KAH8994544.1"/>
    </source>
</evidence>
<dbReference type="AlphaFoldDB" id="A0AAD4LPL3"/>
<comment type="caution">
    <text evidence="7">The sequence shown here is derived from an EMBL/GenBank/DDBJ whole genome shotgun (WGS) entry which is preliminary data.</text>
</comment>
<evidence type="ECO:0000256" key="3">
    <source>
        <dbReference type="ARBA" id="ARBA00022692"/>
    </source>
</evidence>
<protein>
    <submittedName>
        <fullName evidence="7">Uncharacterized protein</fullName>
    </submittedName>
</protein>
<evidence type="ECO:0000256" key="1">
    <source>
        <dbReference type="ARBA" id="ARBA00004141"/>
    </source>
</evidence>
<evidence type="ECO:0000256" key="6">
    <source>
        <dbReference type="SAM" id="Phobius"/>
    </source>
</evidence>
<comment type="subcellular location">
    <subcellularLocation>
        <location evidence="1">Membrane</location>
        <topology evidence="1">Multi-pass membrane protein</topology>
    </subcellularLocation>
</comment>
<dbReference type="Pfam" id="PF06140">
    <property type="entry name" value="Ifi-6-16"/>
    <property type="match status" value="1"/>
</dbReference>
<keyword evidence="8" id="KW-1185">Reference proteome</keyword>
<keyword evidence="5 6" id="KW-0472">Membrane</keyword>
<accession>A0AAD4LPL3</accession>
<dbReference type="InterPro" id="IPR038213">
    <property type="entry name" value="IFI6/IFI27-like_sf"/>
</dbReference>
<sequence length="88" mass="8233">MALVLAAGALAGLLLLPLATKIVLGLIGFSAIGPVAGSIAAGTQAAIGNVAAGSLFATLQSIAMGGAFHGVLAAIGGLFGGIMGALFN</sequence>
<dbReference type="Proteomes" id="UP001201163">
    <property type="component" value="Unassembled WGS sequence"/>
</dbReference>
<proteinExistence type="inferred from homology"/>
<organism evidence="7 8">
    <name type="scientific">Lactarius akahatsu</name>
    <dbReference type="NCBI Taxonomy" id="416441"/>
    <lineage>
        <taxon>Eukaryota</taxon>
        <taxon>Fungi</taxon>
        <taxon>Dikarya</taxon>
        <taxon>Basidiomycota</taxon>
        <taxon>Agaricomycotina</taxon>
        <taxon>Agaricomycetes</taxon>
        <taxon>Russulales</taxon>
        <taxon>Russulaceae</taxon>
        <taxon>Lactarius</taxon>
    </lineage>
</organism>
<feature type="transmembrane region" description="Helical" evidence="6">
    <location>
        <begin position="35"/>
        <end position="59"/>
    </location>
</feature>
<name>A0AAD4LPL3_9AGAM</name>
<comment type="similarity">
    <text evidence="2">Belongs to the IFI6/IFI27 family.</text>
</comment>
<evidence type="ECO:0000313" key="8">
    <source>
        <dbReference type="Proteomes" id="UP001201163"/>
    </source>
</evidence>
<reference evidence="7" key="1">
    <citation type="submission" date="2022-01" db="EMBL/GenBank/DDBJ databases">
        <title>Comparative genomics reveals a dynamic genome evolution in the ectomycorrhizal milk-cap (Lactarius) mushrooms.</title>
        <authorList>
            <consortium name="DOE Joint Genome Institute"/>
            <person name="Lebreton A."/>
            <person name="Tang N."/>
            <person name="Kuo A."/>
            <person name="LaButti K."/>
            <person name="Drula E."/>
            <person name="Barry K."/>
            <person name="Clum A."/>
            <person name="Lipzen A."/>
            <person name="Mousain D."/>
            <person name="Ng V."/>
            <person name="Wang R."/>
            <person name="Wang X."/>
            <person name="Dai Y."/>
            <person name="Henrissat B."/>
            <person name="Grigoriev I.V."/>
            <person name="Guerin-Laguette A."/>
            <person name="Yu F."/>
            <person name="Martin F.M."/>
        </authorList>
    </citation>
    <scope>NUCLEOTIDE SEQUENCE</scope>
    <source>
        <strain evidence="7">QP</strain>
    </source>
</reference>
<evidence type="ECO:0000256" key="4">
    <source>
        <dbReference type="ARBA" id="ARBA00022989"/>
    </source>
</evidence>